<dbReference type="PANTHER" id="PTHR42760">
    <property type="entry name" value="SHORT-CHAIN DEHYDROGENASES/REDUCTASES FAMILY MEMBER"/>
    <property type="match status" value="1"/>
</dbReference>
<proteinExistence type="inferred from homology"/>
<dbReference type="PRINTS" id="PR00081">
    <property type="entry name" value="GDHRDH"/>
</dbReference>
<dbReference type="PANTHER" id="PTHR42760:SF83">
    <property type="entry name" value="(3R)-3-HYDROXYACYL-COA DEHYDROGENASE"/>
    <property type="match status" value="1"/>
</dbReference>
<dbReference type="Proteomes" id="UP000031967">
    <property type="component" value="Unassembled WGS sequence"/>
</dbReference>
<protein>
    <recommendedName>
        <fullName evidence="3">Ketoreductase domain-containing protein</fullName>
    </recommendedName>
</protein>
<comment type="similarity">
    <text evidence="1">Belongs to the short-chain dehydrogenases/reductases (SDR) family.</text>
</comment>
<dbReference type="InterPro" id="IPR057326">
    <property type="entry name" value="KR_dom"/>
</dbReference>
<dbReference type="PRINTS" id="PR00080">
    <property type="entry name" value="SDRFAMILY"/>
</dbReference>
<dbReference type="PROSITE" id="PS00061">
    <property type="entry name" value="ADH_SHORT"/>
    <property type="match status" value="1"/>
</dbReference>
<dbReference type="InterPro" id="IPR020904">
    <property type="entry name" value="Sc_DH/Rdtase_CS"/>
</dbReference>
<name>A0ABR5AGZ7_9BACL</name>
<dbReference type="RefSeq" id="WP_041048131.1">
    <property type="nucleotide sequence ID" value="NZ_JXAK01000022.1"/>
</dbReference>
<dbReference type="SMART" id="SM00822">
    <property type="entry name" value="PKS_KR"/>
    <property type="match status" value="1"/>
</dbReference>
<reference evidence="4 5" key="1">
    <citation type="submission" date="2014-12" db="EMBL/GenBank/DDBJ databases">
        <title>Draft genome sequence of Paenibacillus kamchatkensis strain B-2647.</title>
        <authorList>
            <person name="Karlyshev A.V."/>
            <person name="Kudryashova E.B."/>
        </authorList>
    </citation>
    <scope>NUCLEOTIDE SEQUENCE [LARGE SCALE GENOMIC DNA]</scope>
    <source>
        <strain evidence="4 5">VKM B-2647</strain>
    </source>
</reference>
<dbReference type="Pfam" id="PF13561">
    <property type="entry name" value="adh_short_C2"/>
    <property type="match status" value="1"/>
</dbReference>
<dbReference type="CDD" id="cd05233">
    <property type="entry name" value="SDR_c"/>
    <property type="match status" value="1"/>
</dbReference>
<sequence length="250" mass="26529">MRLAGKVALVTGGTTGIGEAIADRFVREGARVAVTGRDRTRLHQALQRLNENGEAIGVVGDVQYAADARRMAEETLGRWGRIDVLVSNAGICSPAPFLELTEEEWDRHMAINLKGTFLIGQLAAREMAKQGSGSIINMSSVNGLAAEADQAHYNATKGGINLLTMSMALELAPLGIRVNALCPGFIETRLTKSLIDNPAAIGPYLRTIPMGRVGTPEDIASAALFLASDDSVYMTGHCLVVDGGQLIKLS</sequence>
<keyword evidence="2" id="KW-0560">Oxidoreductase</keyword>
<keyword evidence="5" id="KW-1185">Reference proteome</keyword>
<organism evidence="4 5">
    <name type="scientific">Gordoniibacillus kamchatkensis</name>
    <dbReference type="NCBI Taxonomy" id="1590651"/>
    <lineage>
        <taxon>Bacteria</taxon>
        <taxon>Bacillati</taxon>
        <taxon>Bacillota</taxon>
        <taxon>Bacilli</taxon>
        <taxon>Bacillales</taxon>
        <taxon>Paenibacillaceae</taxon>
        <taxon>Gordoniibacillus</taxon>
    </lineage>
</organism>
<evidence type="ECO:0000313" key="4">
    <source>
        <dbReference type="EMBL" id="KIL40335.1"/>
    </source>
</evidence>
<dbReference type="InterPro" id="IPR002347">
    <property type="entry name" value="SDR_fam"/>
</dbReference>
<dbReference type="Gene3D" id="3.40.50.720">
    <property type="entry name" value="NAD(P)-binding Rossmann-like Domain"/>
    <property type="match status" value="1"/>
</dbReference>
<dbReference type="EMBL" id="JXAK01000022">
    <property type="protein sequence ID" value="KIL40335.1"/>
    <property type="molecule type" value="Genomic_DNA"/>
</dbReference>
<gene>
    <name evidence="4" type="ORF">SD70_13880</name>
</gene>
<evidence type="ECO:0000313" key="5">
    <source>
        <dbReference type="Proteomes" id="UP000031967"/>
    </source>
</evidence>
<dbReference type="SUPFAM" id="SSF51735">
    <property type="entry name" value="NAD(P)-binding Rossmann-fold domains"/>
    <property type="match status" value="1"/>
</dbReference>
<evidence type="ECO:0000259" key="3">
    <source>
        <dbReference type="SMART" id="SM00822"/>
    </source>
</evidence>
<dbReference type="NCBIfam" id="NF005559">
    <property type="entry name" value="PRK07231.1"/>
    <property type="match status" value="1"/>
</dbReference>
<accession>A0ABR5AGZ7</accession>
<dbReference type="InterPro" id="IPR036291">
    <property type="entry name" value="NAD(P)-bd_dom_sf"/>
</dbReference>
<evidence type="ECO:0000256" key="1">
    <source>
        <dbReference type="ARBA" id="ARBA00006484"/>
    </source>
</evidence>
<evidence type="ECO:0000256" key="2">
    <source>
        <dbReference type="ARBA" id="ARBA00023002"/>
    </source>
</evidence>
<feature type="domain" description="Ketoreductase" evidence="3">
    <location>
        <begin position="6"/>
        <end position="188"/>
    </location>
</feature>
<comment type="caution">
    <text evidence="4">The sequence shown here is derived from an EMBL/GenBank/DDBJ whole genome shotgun (WGS) entry which is preliminary data.</text>
</comment>